<sequence length="484" mass="52944">MRDMKWEVTRMRQNKKLRRYVGIPLMLSMLILGGCASFSQDGGFDSVSALTKERSGQSVQKIASPDAEDAARAKVRELLATPLTPDTAVQIALLNNKGLQASFAELGIAEADYVQAGRMRNPGFSFGRLGNGSDAEIDRSVMFDLIGLLTIPVRSGIEQRRFEQTKLQTAKEAIMLAGETRRAYFNAVSAAQTAQYMQQVQQAAEAGAELAQRMARVGNWSKLDQAREQAFYADATAQVARARHNAVAAREKLNRLLGVWGSGLTYELPDRLPDLPSSVVEAGNIEQKALEQRLDVQIAKGDAVATARALGLTKATRFMNVLDVGYINKSEAGMPRENGYEISLELPIFDFGGARTAKAEAIYMQSVNRTADIAIRARSEVREAYSGYRTSYDIAKHYRDEVIPLRQKISDEVMLRYNGMLVSVFELLTDAREQISNVNAAIEAQRDFWIAETDLQAAMNVGGADNGSSMQVASGGAPSAAAHD</sequence>
<organism evidence="1 2">
    <name type="scientific">Oxalicibacterium solurbis</name>
    <dbReference type="NCBI Taxonomy" id="69280"/>
    <lineage>
        <taxon>Bacteria</taxon>
        <taxon>Pseudomonadati</taxon>
        <taxon>Pseudomonadota</taxon>
        <taxon>Betaproteobacteria</taxon>
        <taxon>Burkholderiales</taxon>
        <taxon>Oxalobacteraceae</taxon>
        <taxon>Oxalicibacterium</taxon>
    </lineage>
</organism>
<comment type="caution">
    <text evidence="1">The sequence shown here is derived from an EMBL/GenBank/DDBJ whole genome shotgun (WGS) entry which is preliminary data.</text>
</comment>
<dbReference type="PANTHER" id="PTHR30203:SF24">
    <property type="entry name" value="BLR4935 PROTEIN"/>
    <property type="match status" value="1"/>
</dbReference>
<keyword evidence="2" id="KW-1185">Reference proteome</keyword>
<dbReference type="Gene3D" id="1.20.1600.10">
    <property type="entry name" value="Outer membrane efflux proteins (OEP)"/>
    <property type="match status" value="1"/>
</dbReference>
<dbReference type="PROSITE" id="PS51257">
    <property type="entry name" value="PROKAR_LIPOPROTEIN"/>
    <property type="match status" value="1"/>
</dbReference>
<gene>
    <name evidence="1" type="ORF">GCM10011430_28350</name>
</gene>
<dbReference type="GO" id="GO:0015562">
    <property type="term" value="F:efflux transmembrane transporter activity"/>
    <property type="evidence" value="ECO:0007669"/>
    <property type="project" value="InterPro"/>
</dbReference>
<dbReference type="AlphaFoldDB" id="A0A8J3B0U6"/>
<reference evidence="1" key="1">
    <citation type="journal article" date="2014" name="Int. J. Syst. Evol. Microbiol.">
        <title>Complete genome sequence of Corynebacterium casei LMG S-19264T (=DSM 44701T), isolated from a smear-ripened cheese.</title>
        <authorList>
            <consortium name="US DOE Joint Genome Institute (JGI-PGF)"/>
            <person name="Walter F."/>
            <person name="Albersmeier A."/>
            <person name="Kalinowski J."/>
            <person name="Ruckert C."/>
        </authorList>
    </citation>
    <scope>NUCLEOTIDE SEQUENCE</scope>
    <source>
        <strain evidence="1">CCM 7664</strain>
    </source>
</reference>
<name>A0A8J3B0U6_9BURK</name>
<accession>A0A8J3B0U6</accession>
<dbReference type="Proteomes" id="UP000627205">
    <property type="component" value="Unassembled WGS sequence"/>
</dbReference>
<dbReference type="SUPFAM" id="SSF56954">
    <property type="entry name" value="Outer membrane efflux proteins (OEP)"/>
    <property type="match status" value="1"/>
</dbReference>
<protein>
    <submittedName>
        <fullName evidence="1">Copper resistance-related lipoprotein</fullName>
    </submittedName>
</protein>
<evidence type="ECO:0000313" key="2">
    <source>
        <dbReference type="Proteomes" id="UP000627205"/>
    </source>
</evidence>
<reference evidence="1" key="2">
    <citation type="submission" date="2020-09" db="EMBL/GenBank/DDBJ databases">
        <authorList>
            <person name="Sun Q."/>
            <person name="Sedlacek I."/>
        </authorList>
    </citation>
    <scope>NUCLEOTIDE SEQUENCE</scope>
    <source>
        <strain evidence="1">CCM 7664</strain>
    </source>
</reference>
<dbReference type="EMBL" id="BMDP01000005">
    <property type="protein sequence ID" value="GGI55661.1"/>
    <property type="molecule type" value="Genomic_DNA"/>
</dbReference>
<keyword evidence="1" id="KW-0449">Lipoprotein</keyword>
<proteinExistence type="predicted"/>
<evidence type="ECO:0000313" key="1">
    <source>
        <dbReference type="EMBL" id="GGI55661.1"/>
    </source>
</evidence>
<dbReference type="PANTHER" id="PTHR30203">
    <property type="entry name" value="OUTER MEMBRANE CATION EFFLUX PROTEIN"/>
    <property type="match status" value="1"/>
</dbReference>
<dbReference type="InterPro" id="IPR010131">
    <property type="entry name" value="MdtP/NodT-like"/>
</dbReference>